<keyword evidence="7" id="KW-0256">Endoplasmic reticulum</keyword>
<dbReference type="GO" id="GO:0004497">
    <property type="term" value="F:monooxygenase activity"/>
    <property type="evidence" value="ECO:0007669"/>
    <property type="project" value="UniProtKB-KW"/>
</dbReference>
<keyword evidence="12" id="KW-0472">Membrane</keyword>
<dbReference type="GO" id="GO:0016705">
    <property type="term" value="F:oxidoreductase activity, acting on paired donors, with incorporation or reduction of molecular oxygen"/>
    <property type="evidence" value="ECO:0007669"/>
    <property type="project" value="InterPro"/>
</dbReference>
<dbReference type="InterPro" id="IPR002401">
    <property type="entry name" value="Cyt_P450_E_grp-I"/>
</dbReference>
<evidence type="ECO:0000256" key="1">
    <source>
        <dbReference type="ARBA" id="ARBA00001971"/>
    </source>
</evidence>
<organism evidence="15">
    <name type="scientific">Graphocephala atropunctata</name>
    <dbReference type="NCBI Taxonomy" id="36148"/>
    <lineage>
        <taxon>Eukaryota</taxon>
        <taxon>Metazoa</taxon>
        <taxon>Ecdysozoa</taxon>
        <taxon>Arthropoda</taxon>
        <taxon>Hexapoda</taxon>
        <taxon>Insecta</taxon>
        <taxon>Pterygota</taxon>
        <taxon>Neoptera</taxon>
        <taxon>Paraneoptera</taxon>
        <taxon>Hemiptera</taxon>
        <taxon>Auchenorrhyncha</taxon>
        <taxon>Membracoidea</taxon>
        <taxon>Cicadellidae</taxon>
        <taxon>Cicadellinae</taxon>
        <taxon>Cicadellini</taxon>
        <taxon>Graphocephala</taxon>
    </lineage>
</organism>
<dbReference type="InterPro" id="IPR001128">
    <property type="entry name" value="Cyt_P450"/>
</dbReference>
<comment type="similarity">
    <text evidence="4 14">Belongs to the cytochrome P450 family.</text>
</comment>
<gene>
    <name evidence="15" type="ORF">g.34858</name>
</gene>
<dbReference type="SUPFAM" id="SSF48264">
    <property type="entry name" value="Cytochrome P450"/>
    <property type="match status" value="1"/>
</dbReference>
<evidence type="ECO:0000256" key="10">
    <source>
        <dbReference type="ARBA" id="ARBA00023004"/>
    </source>
</evidence>
<evidence type="ECO:0000256" key="3">
    <source>
        <dbReference type="ARBA" id="ARBA00004406"/>
    </source>
</evidence>
<dbReference type="CDD" id="cd11056">
    <property type="entry name" value="CYP6-like"/>
    <property type="match status" value="1"/>
</dbReference>
<sequence length="532" mass="61318">MLVEILVALLAVAGSLYFYLTRNFNYWKKKGIVYMKQEFPFGIMQDQFLGKADIGSSGHKTYNEYRKGRGLKYVGGFMLQQPSLVVFDLDLCKQILTKDFHHFEARDQSPTTHEYITKHLFALEGQEWKDMRTKLTPTFTSGKMKNMFQLMGKCADQLQAHIDKVVLQKGEFEVKDLIARFTTDIIATCAFGLEVNSIEDRDDEFFKMGQLIFVPKRFDIFKIFLFRNFPATAKLMNIHLLDPKISTVLKSILKDTVKYRNEKNVTRNDFVDLLLKVKENKSLEDDDAKHSTEQIGVTKLKNVLKTGNQEIPGHNKDQLTLEEMTAQAFVFFAAGFETAASTTSFCLYELAKNPPIQERLRQEIDEVMANHDNKITYQALQDMTYMDQVVNETLRMYASLPFLTRVCTEKYRVPGTDLILDEGVRVIIPTYSIHHDPDIYPDPYTFDPDRFSEENSKGRHQYAFIPFGEGPRICIGMRFGRLQVKIGLAAILSRYQLSPAPDTPSKLEINPFIVFTTAKHPYRLRIAKRTDV</sequence>
<dbReference type="GO" id="GO:0020037">
    <property type="term" value="F:heme binding"/>
    <property type="evidence" value="ECO:0007669"/>
    <property type="project" value="InterPro"/>
</dbReference>
<proteinExistence type="inferred from homology"/>
<dbReference type="PRINTS" id="PR00463">
    <property type="entry name" value="EP450I"/>
</dbReference>
<dbReference type="AlphaFoldDB" id="A0A1B6KS08"/>
<accession>A0A1B6KS08</accession>
<evidence type="ECO:0000256" key="6">
    <source>
        <dbReference type="ARBA" id="ARBA00022723"/>
    </source>
</evidence>
<evidence type="ECO:0000256" key="2">
    <source>
        <dbReference type="ARBA" id="ARBA00004174"/>
    </source>
</evidence>
<dbReference type="GO" id="GO:0005506">
    <property type="term" value="F:iron ion binding"/>
    <property type="evidence" value="ECO:0007669"/>
    <property type="project" value="InterPro"/>
</dbReference>
<dbReference type="InterPro" id="IPR050476">
    <property type="entry name" value="Insect_CytP450_Detox"/>
</dbReference>
<dbReference type="PRINTS" id="PR00385">
    <property type="entry name" value="P450"/>
</dbReference>
<dbReference type="PANTHER" id="PTHR24292:SF54">
    <property type="entry name" value="CYP9F3-RELATED"/>
    <property type="match status" value="1"/>
</dbReference>
<dbReference type="EMBL" id="GEBQ01025741">
    <property type="protein sequence ID" value="JAT14236.1"/>
    <property type="molecule type" value="Transcribed_RNA"/>
</dbReference>
<dbReference type="Gene3D" id="1.10.630.10">
    <property type="entry name" value="Cytochrome P450"/>
    <property type="match status" value="1"/>
</dbReference>
<keyword evidence="11 14" id="KW-0503">Monooxygenase</keyword>
<dbReference type="InterPro" id="IPR036396">
    <property type="entry name" value="Cyt_P450_sf"/>
</dbReference>
<evidence type="ECO:0000256" key="5">
    <source>
        <dbReference type="ARBA" id="ARBA00022617"/>
    </source>
</evidence>
<evidence type="ECO:0000256" key="7">
    <source>
        <dbReference type="ARBA" id="ARBA00022824"/>
    </source>
</evidence>
<keyword evidence="10 13" id="KW-0408">Iron</keyword>
<evidence type="ECO:0000313" key="15">
    <source>
        <dbReference type="EMBL" id="JAT14236.1"/>
    </source>
</evidence>
<dbReference type="FunFam" id="1.10.630.10:FF:000042">
    <property type="entry name" value="Cytochrome P450"/>
    <property type="match status" value="1"/>
</dbReference>
<feature type="binding site" description="axial binding residue" evidence="13">
    <location>
        <position position="474"/>
    </location>
    <ligand>
        <name>heme</name>
        <dbReference type="ChEBI" id="CHEBI:30413"/>
    </ligand>
    <ligandPart>
        <name>Fe</name>
        <dbReference type="ChEBI" id="CHEBI:18248"/>
    </ligandPart>
</feature>
<protein>
    <recommendedName>
        <fullName evidence="16">Cytochrome P450</fullName>
    </recommendedName>
</protein>
<evidence type="ECO:0000256" key="14">
    <source>
        <dbReference type="RuleBase" id="RU000461"/>
    </source>
</evidence>
<keyword evidence="8" id="KW-0492">Microsome</keyword>
<evidence type="ECO:0000256" key="8">
    <source>
        <dbReference type="ARBA" id="ARBA00022848"/>
    </source>
</evidence>
<evidence type="ECO:0000256" key="9">
    <source>
        <dbReference type="ARBA" id="ARBA00023002"/>
    </source>
</evidence>
<dbReference type="PANTHER" id="PTHR24292">
    <property type="entry name" value="CYTOCHROME P450"/>
    <property type="match status" value="1"/>
</dbReference>
<keyword evidence="5 13" id="KW-0349">Heme</keyword>
<dbReference type="Pfam" id="PF00067">
    <property type="entry name" value="p450"/>
    <property type="match status" value="2"/>
</dbReference>
<dbReference type="GO" id="GO:0005789">
    <property type="term" value="C:endoplasmic reticulum membrane"/>
    <property type="evidence" value="ECO:0007669"/>
    <property type="project" value="UniProtKB-SubCell"/>
</dbReference>
<evidence type="ECO:0000256" key="12">
    <source>
        <dbReference type="ARBA" id="ARBA00023136"/>
    </source>
</evidence>
<name>A0A1B6KS08_9HEMI</name>
<evidence type="ECO:0008006" key="16">
    <source>
        <dbReference type="Google" id="ProtNLM"/>
    </source>
</evidence>
<evidence type="ECO:0000256" key="11">
    <source>
        <dbReference type="ARBA" id="ARBA00023033"/>
    </source>
</evidence>
<keyword evidence="9 14" id="KW-0560">Oxidoreductase</keyword>
<dbReference type="InterPro" id="IPR017972">
    <property type="entry name" value="Cyt_P450_CS"/>
</dbReference>
<evidence type="ECO:0000256" key="13">
    <source>
        <dbReference type="PIRSR" id="PIRSR602401-1"/>
    </source>
</evidence>
<comment type="subcellular location">
    <subcellularLocation>
        <location evidence="3">Endoplasmic reticulum membrane</location>
        <topology evidence="3">Peripheral membrane protein</topology>
    </subcellularLocation>
    <subcellularLocation>
        <location evidence="2">Microsome membrane</location>
        <topology evidence="2">Peripheral membrane protein</topology>
    </subcellularLocation>
</comment>
<reference evidence="15" key="1">
    <citation type="submission" date="2015-11" db="EMBL/GenBank/DDBJ databases">
        <title>De novo transcriptome assembly of four potential Pierce s Disease insect vectors from Arizona vineyards.</title>
        <authorList>
            <person name="Tassone E.E."/>
        </authorList>
    </citation>
    <scope>NUCLEOTIDE SEQUENCE</scope>
</reference>
<evidence type="ECO:0000256" key="4">
    <source>
        <dbReference type="ARBA" id="ARBA00010617"/>
    </source>
</evidence>
<comment type="cofactor">
    <cofactor evidence="1 13">
        <name>heme</name>
        <dbReference type="ChEBI" id="CHEBI:30413"/>
    </cofactor>
</comment>
<keyword evidence="6 13" id="KW-0479">Metal-binding</keyword>
<dbReference type="PROSITE" id="PS00086">
    <property type="entry name" value="CYTOCHROME_P450"/>
    <property type="match status" value="1"/>
</dbReference>